<dbReference type="CDD" id="cd00190">
    <property type="entry name" value="Tryp_SPc"/>
    <property type="match status" value="1"/>
</dbReference>
<dbReference type="Proteomes" id="UP000015102">
    <property type="component" value="Unassembled WGS sequence"/>
</dbReference>
<proteinExistence type="predicted"/>
<dbReference type="AlphaFoldDB" id="T1GKZ0"/>
<dbReference type="STRING" id="36166.T1GKZ0"/>
<keyword evidence="3" id="KW-0720">Serine protease</keyword>
<keyword evidence="1" id="KW-0645">Protease</keyword>
<dbReference type="GO" id="GO:0006508">
    <property type="term" value="P:proteolysis"/>
    <property type="evidence" value="ECO:0007669"/>
    <property type="project" value="UniProtKB-KW"/>
</dbReference>
<evidence type="ECO:0000256" key="4">
    <source>
        <dbReference type="ARBA" id="ARBA00023157"/>
    </source>
</evidence>
<feature type="domain" description="Peptidase S1" evidence="6">
    <location>
        <begin position="31"/>
        <end position="246"/>
    </location>
</feature>
<keyword evidence="5" id="KW-0732">Signal</keyword>
<dbReference type="PANTHER" id="PTHR24276">
    <property type="entry name" value="POLYSERASE-RELATED"/>
    <property type="match status" value="1"/>
</dbReference>
<dbReference type="PROSITE" id="PS00135">
    <property type="entry name" value="TRYPSIN_SER"/>
    <property type="match status" value="1"/>
</dbReference>
<dbReference type="EnsemblMetazoa" id="MESCA004173-RA">
    <property type="protein sequence ID" value="MESCA004173-PA"/>
    <property type="gene ID" value="MESCA004173"/>
</dbReference>
<keyword evidence="2" id="KW-0378">Hydrolase</keyword>
<dbReference type="InterPro" id="IPR033116">
    <property type="entry name" value="TRYPSIN_SER"/>
</dbReference>
<dbReference type="InterPro" id="IPR043504">
    <property type="entry name" value="Peptidase_S1_PA_chymotrypsin"/>
</dbReference>
<organism evidence="7 8">
    <name type="scientific">Megaselia scalaris</name>
    <name type="common">Humpbacked fly</name>
    <name type="synonym">Phora scalaris</name>
    <dbReference type="NCBI Taxonomy" id="36166"/>
    <lineage>
        <taxon>Eukaryota</taxon>
        <taxon>Metazoa</taxon>
        <taxon>Ecdysozoa</taxon>
        <taxon>Arthropoda</taxon>
        <taxon>Hexapoda</taxon>
        <taxon>Insecta</taxon>
        <taxon>Pterygota</taxon>
        <taxon>Neoptera</taxon>
        <taxon>Endopterygota</taxon>
        <taxon>Diptera</taxon>
        <taxon>Brachycera</taxon>
        <taxon>Muscomorpha</taxon>
        <taxon>Platypezoidea</taxon>
        <taxon>Phoridae</taxon>
        <taxon>Megaseliini</taxon>
        <taxon>Megaselia</taxon>
    </lineage>
</organism>
<evidence type="ECO:0000256" key="1">
    <source>
        <dbReference type="ARBA" id="ARBA00022670"/>
    </source>
</evidence>
<feature type="signal peptide" evidence="5">
    <location>
        <begin position="1"/>
        <end position="17"/>
    </location>
</feature>
<keyword evidence="4" id="KW-1015">Disulfide bond</keyword>
<dbReference type="InterPro" id="IPR001254">
    <property type="entry name" value="Trypsin_dom"/>
</dbReference>
<dbReference type="InterPro" id="IPR009003">
    <property type="entry name" value="Peptidase_S1_PA"/>
</dbReference>
<protein>
    <recommendedName>
        <fullName evidence="6">Peptidase S1 domain-containing protein</fullName>
    </recommendedName>
</protein>
<evidence type="ECO:0000256" key="2">
    <source>
        <dbReference type="ARBA" id="ARBA00022801"/>
    </source>
</evidence>
<evidence type="ECO:0000313" key="7">
    <source>
        <dbReference type="EnsemblMetazoa" id="MESCA004173-PA"/>
    </source>
</evidence>
<feature type="chain" id="PRO_5004588373" description="Peptidase S1 domain-containing protein" evidence="5">
    <location>
        <begin position="18"/>
        <end position="250"/>
    </location>
</feature>
<name>T1GKZ0_MEGSC</name>
<dbReference type="Gene3D" id="2.40.10.10">
    <property type="entry name" value="Trypsin-like serine proteases"/>
    <property type="match status" value="1"/>
</dbReference>
<dbReference type="SUPFAM" id="SSF50494">
    <property type="entry name" value="Trypsin-like serine proteases"/>
    <property type="match status" value="1"/>
</dbReference>
<evidence type="ECO:0000259" key="6">
    <source>
        <dbReference type="PROSITE" id="PS50240"/>
    </source>
</evidence>
<sequence>MKVLLTSLLAMVALTSASTVKLGTHLASPSVIGGINSTPGGAPFIVSLQNIGGIIVLDQLSLEIGLLLQHIAWFTQALITHIIPHPNFAGGAGPNDIGLIYIEQPFYFNLPLTVAAPVAQITLANASFVLSGNGTVYGWGTMQSGYMADTLQKLDTSVLDYNDCKAYLPALAPLTPVNICCFGNGTGIYEGACNGDSGGPLVQTVSAGPVLIGVVSWGYVPCETSPYPSVYTATSVYKDWIDNITASFNP</sequence>
<dbReference type="OMA" id="CKAYLPA"/>
<dbReference type="Pfam" id="PF00089">
    <property type="entry name" value="Trypsin"/>
    <property type="match status" value="1"/>
</dbReference>
<evidence type="ECO:0000256" key="3">
    <source>
        <dbReference type="ARBA" id="ARBA00022825"/>
    </source>
</evidence>
<dbReference type="PANTHER" id="PTHR24276:SF95">
    <property type="entry name" value="PEPTIDASE S1 DOMAIN-CONTAINING PROTEIN"/>
    <property type="match status" value="1"/>
</dbReference>
<dbReference type="SMART" id="SM00020">
    <property type="entry name" value="Tryp_SPc"/>
    <property type="match status" value="1"/>
</dbReference>
<dbReference type="GO" id="GO:0004252">
    <property type="term" value="F:serine-type endopeptidase activity"/>
    <property type="evidence" value="ECO:0007669"/>
    <property type="project" value="InterPro"/>
</dbReference>
<dbReference type="EMBL" id="CAQQ02059332">
    <property type="status" value="NOT_ANNOTATED_CDS"/>
    <property type="molecule type" value="Genomic_DNA"/>
</dbReference>
<accession>T1GKZ0</accession>
<dbReference type="InterPro" id="IPR050430">
    <property type="entry name" value="Peptidase_S1"/>
</dbReference>
<keyword evidence="8" id="KW-1185">Reference proteome</keyword>
<reference evidence="8" key="1">
    <citation type="submission" date="2013-02" db="EMBL/GenBank/DDBJ databases">
        <authorList>
            <person name="Hughes D."/>
        </authorList>
    </citation>
    <scope>NUCLEOTIDE SEQUENCE</scope>
    <source>
        <strain>Durham</strain>
        <strain evidence="8">NC isolate 2 -- Noor lab</strain>
    </source>
</reference>
<evidence type="ECO:0000313" key="8">
    <source>
        <dbReference type="Proteomes" id="UP000015102"/>
    </source>
</evidence>
<dbReference type="HOGENOM" id="CLU_006842_7_0_1"/>
<dbReference type="PROSITE" id="PS50240">
    <property type="entry name" value="TRYPSIN_DOM"/>
    <property type="match status" value="1"/>
</dbReference>
<evidence type="ECO:0000256" key="5">
    <source>
        <dbReference type="SAM" id="SignalP"/>
    </source>
</evidence>
<reference evidence="7" key="2">
    <citation type="submission" date="2015-06" db="UniProtKB">
        <authorList>
            <consortium name="EnsemblMetazoa"/>
        </authorList>
    </citation>
    <scope>IDENTIFICATION</scope>
</reference>